<evidence type="ECO:0008006" key="3">
    <source>
        <dbReference type="Google" id="ProtNLM"/>
    </source>
</evidence>
<sequence>MTKGAPYGCFGTYPNAAAVQANPNLASVTHYCNGALVPLNGLGRYPFSWQWDLGVGYAWAMASHHTLDLSLNVTNVTNRQTVRTRYVSADTGNFAANGLLMPDPSFLTVTVLLAPRATNLVVRYTF</sequence>
<dbReference type="Proteomes" id="UP000620046">
    <property type="component" value="Unassembled WGS sequence"/>
</dbReference>
<dbReference type="SUPFAM" id="SSF56935">
    <property type="entry name" value="Porins"/>
    <property type="match status" value="1"/>
</dbReference>
<gene>
    <name evidence="1" type="ORF">GCM10010981_35870</name>
</gene>
<protein>
    <recommendedName>
        <fullName evidence="3">TonB-dependent receptor-like beta-barrel domain-containing protein</fullName>
    </recommendedName>
</protein>
<dbReference type="RefSeq" id="WP_188796305.1">
    <property type="nucleotide sequence ID" value="NZ_BMJA01000003.1"/>
</dbReference>
<proteinExistence type="predicted"/>
<dbReference type="EMBL" id="BMJA01000003">
    <property type="protein sequence ID" value="GGA43545.1"/>
    <property type="molecule type" value="Genomic_DNA"/>
</dbReference>
<organism evidence="1 2">
    <name type="scientific">Dyella nitratireducens</name>
    <dbReference type="NCBI Taxonomy" id="1849580"/>
    <lineage>
        <taxon>Bacteria</taxon>
        <taxon>Pseudomonadati</taxon>
        <taxon>Pseudomonadota</taxon>
        <taxon>Gammaproteobacteria</taxon>
        <taxon>Lysobacterales</taxon>
        <taxon>Rhodanobacteraceae</taxon>
        <taxon>Dyella</taxon>
    </lineage>
</organism>
<keyword evidence="2" id="KW-1185">Reference proteome</keyword>
<evidence type="ECO:0000313" key="1">
    <source>
        <dbReference type="EMBL" id="GGA43545.1"/>
    </source>
</evidence>
<evidence type="ECO:0000313" key="2">
    <source>
        <dbReference type="Proteomes" id="UP000620046"/>
    </source>
</evidence>
<reference evidence="2" key="1">
    <citation type="journal article" date="2019" name="Int. J. Syst. Evol. Microbiol.">
        <title>The Global Catalogue of Microorganisms (GCM) 10K type strain sequencing project: providing services to taxonomists for standard genome sequencing and annotation.</title>
        <authorList>
            <consortium name="The Broad Institute Genomics Platform"/>
            <consortium name="The Broad Institute Genome Sequencing Center for Infectious Disease"/>
            <person name="Wu L."/>
            <person name="Ma J."/>
        </authorList>
    </citation>
    <scope>NUCLEOTIDE SEQUENCE [LARGE SCALE GENOMIC DNA]</scope>
    <source>
        <strain evidence="2">CGMCC 1.15439</strain>
    </source>
</reference>
<comment type="caution">
    <text evidence="1">The sequence shown here is derived from an EMBL/GenBank/DDBJ whole genome shotgun (WGS) entry which is preliminary data.</text>
</comment>
<accession>A0ABQ1GGW1</accession>
<name>A0ABQ1GGW1_9GAMM</name>